<dbReference type="Proteomes" id="UP000694397">
    <property type="component" value="Chromosome 18"/>
</dbReference>
<dbReference type="GeneTree" id="ENSGT00990000209359"/>
<evidence type="ECO:0000256" key="1">
    <source>
        <dbReference type="SAM" id="Coils"/>
    </source>
</evidence>
<dbReference type="Ensembl" id="ENSSFOT00015064356.1">
    <property type="protein sequence ID" value="ENSSFOP00015045027.1"/>
    <property type="gene ID" value="ENSSFOG00015032010.1"/>
</dbReference>
<proteinExistence type="predicted"/>
<keyword evidence="3" id="KW-1185">Reference proteome</keyword>
<feature type="coiled-coil region" evidence="1">
    <location>
        <begin position="50"/>
        <end position="84"/>
    </location>
</feature>
<reference evidence="2" key="2">
    <citation type="submission" date="2025-08" db="UniProtKB">
        <authorList>
            <consortium name="Ensembl"/>
        </authorList>
    </citation>
    <scope>IDENTIFICATION</scope>
</reference>
<name>A0A8C9T223_SCLFO</name>
<keyword evidence="1" id="KW-0175">Coiled coil</keyword>
<dbReference type="AlphaFoldDB" id="A0A8C9T223"/>
<accession>A0A8C9T223</accession>
<protein>
    <submittedName>
        <fullName evidence="2">Uncharacterized protein</fullName>
    </submittedName>
</protein>
<evidence type="ECO:0000313" key="3">
    <source>
        <dbReference type="Proteomes" id="UP000694397"/>
    </source>
</evidence>
<evidence type="ECO:0000313" key="2">
    <source>
        <dbReference type="Ensembl" id="ENSSFOP00015045027.1"/>
    </source>
</evidence>
<sequence length="186" mass="20867">MKWLGMLVVCTLLGSLGFGAFLYRKHKEHESLLRNGSYMETKVHVSRDVLSEYQADVAAMQEDVELIQKQMNDLSAAVEKEQAEYNGRKGEMDACQGDKVRAASVCQEGVKVNNNTSSLTVLKKHSVPLFSQKESNDETAALEGENKRLQGKKKKFLSLSNVSPIIKPEREVIMTCLLKTLSATWW</sequence>
<reference evidence="2 3" key="1">
    <citation type="submission" date="2019-04" db="EMBL/GenBank/DDBJ databases">
        <authorList>
            <consortium name="Wellcome Sanger Institute Data Sharing"/>
        </authorList>
    </citation>
    <scope>NUCLEOTIDE SEQUENCE [LARGE SCALE GENOMIC DNA]</scope>
</reference>
<reference evidence="2" key="3">
    <citation type="submission" date="2025-09" db="UniProtKB">
        <authorList>
            <consortium name="Ensembl"/>
        </authorList>
    </citation>
    <scope>IDENTIFICATION</scope>
</reference>
<organism evidence="2 3">
    <name type="scientific">Scleropages formosus</name>
    <name type="common">Asian bonytongue</name>
    <name type="synonym">Osteoglossum formosum</name>
    <dbReference type="NCBI Taxonomy" id="113540"/>
    <lineage>
        <taxon>Eukaryota</taxon>
        <taxon>Metazoa</taxon>
        <taxon>Chordata</taxon>
        <taxon>Craniata</taxon>
        <taxon>Vertebrata</taxon>
        <taxon>Euteleostomi</taxon>
        <taxon>Actinopterygii</taxon>
        <taxon>Neopterygii</taxon>
        <taxon>Teleostei</taxon>
        <taxon>Osteoglossocephala</taxon>
        <taxon>Osteoglossomorpha</taxon>
        <taxon>Osteoglossiformes</taxon>
        <taxon>Osteoglossidae</taxon>
        <taxon>Scleropages</taxon>
    </lineage>
</organism>